<dbReference type="InterPro" id="IPR011990">
    <property type="entry name" value="TPR-like_helical_dom_sf"/>
</dbReference>
<feature type="compositionally biased region" description="Polar residues" evidence="1">
    <location>
        <begin position="648"/>
        <end position="660"/>
    </location>
</feature>
<accession>A0A0D7AYP0</accession>
<dbReference type="Gene3D" id="1.25.40.10">
    <property type="entry name" value="Tetratricopeptide repeat domain"/>
    <property type="match status" value="1"/>
</dbReference>
<proteinExistence type="predicted"/>
<dbReference type="InterPro" id="IPR045153">
    <property type="entry name" value="Est1/Ebs1-like"/>
</dbReference>
<name>A0A0D7AYP0_9AGAR</name>
<dbReference type="EMBL" id="KN880790">
    <property type="protein sequence ID" value="KIY62381.1"/>
    <property type="molecule type" value="Genomic_DNA"/>
</dbReference>
<evidence type="ECO:0000259" key="3">
    <source>
        <dbReference type="Pfam" id="PF10374"/>
    </source>
</evidence>
<dbReference type="Pfam" id="PF10373">
    <property type="entry name" value="EST1_DNA_bind"/>
    <property type="match status" value="1"/>
</dbReference>
<feature type="domain" description="Telomerase activating protein Est1-like N-terminal" evidence="3">
    <location>
        <begin position="62"/>
        <end position="213"/>
    </location>
</feature>
<dbReference type="SUPFAM" id="SSF48452">
    <property type="entry name" value="TPR-like"/>
    <property type="match status" value="1"/>
</dbReference>
<feature type="region of interest" description="Disordered" evidence="1">
    <location>
        <begin position="610"/>
        <end position="720"/>
    </location>
</feature>
<evidence type="ECO:0000313" key="5">
    <source>
        <dbReference type="Proteomes" id="UP000054007"/>
    </source>
</evidence>
<dbReference type="Pfam" id="PF10374">
    <property type="entry name" value="EST1"/>
    <property type="match status" value="1"/>
</dbReference>
<dbReference type="OrthoDB" id="69928at2759"/>
<evidence type="ECO:0000256" key="1">
    <source>
        <dbReference type="SAM" id="MobiDB-lite"/>
    </source>
</evidence>
<dbReference type="PANTHER" id="PTHR15696">
    <property type="entry name" value="SMG-7 SUPPRESSOR WITH MORPHOLOGICAL EFFECT ON GENITALIA PROTEIN 7"/>
    <property type="match status" value="1"/>
</dbReference>
<reference evidence="4 5" key="1">
    <citation type="journal article" date="2015" name="Fungal Genet. Biol.">
        <title>Evolution of novel wood decay mechanisms in Agaricales revealed by the genome sequences of Fistulina hepatica and Cylindrobasidium torrendii.</title>
        <authorList>
            <person name="Floudas D."/>
            <person name="Held B.W."/>
            <person name="Riley R."/>
            <person name="Nagy L.G."/>
            <person name="Koehler G."/>
            <person name="Ransdell A.S."/>
            <person name="Younus H."/>
            <person name="Chow J."/>
            <person name="Chiniquy J."/>
            <person name="Lipzen A."/>
            <person name="Tritt A."/>
            <person name="Sun H."/>
            <person name="Haridas S."/>
            <person name="LaButti K."/>
            <person name="Ohm R.A."/>
            <person name="Kues U."/>
            <person name="Blanchette R.A."/>
            <person name="Grigoriev I.V."/>
            <person name="Minto R.E."/>
            <person name="Hibbett D.S."/>
        </authorList>
    </citation>
    <scope>NUCLEOTIDE SEQUENCE [LARGE SCALE GENOMIC DNA]</scope>
    <source>
        <strain evidence="4 5">FP15055 ss-10</strain>
    </source>
</reference>
<dbReference type="AlphaFoldDB" id="A0A0D7AYP0"/>
<organism evidence="4 5">
    <name type="scientific">Cylindrobasidium torrendii FP15055 ss-10</name>
    <dbReference type="NCBI Taxonomy" id="1314674"/>
    <lineage>
        <taxon>Eukaryota</taxon>
        <taxon>Fungi</taxon>
        <taxon>Dikarya</taxon>
        <taxon>Basidiomycota</taxon>
        <taxon>Agaricomycotina</taxon>
        <taxon>Agaricomycetes</taxon>
        <taxon>Agaricomycetidae</taxon>
        <taxon>Agaricales</taxon>
        <taxon>Marasmiineae</taxon>
        <taxon>Physalacriaceae</taxon>
        <taxon>Cylindrobasidium</taxon>
    </lineage>
</organism>
<feature type="compositionally biased region" description="Polar residues" evidence="1">
    <location>
        <begin position="900"/>
        <end position="912"/>
    </location>
</feature>
<feature type="compositionally biased region" description="Polar residues" evidence="1">
    <location>
        <begin position="711"/>
        <end position="720"/>
    </location>
</feature>
<sequence length="1043" mass="114268">MSDHASPAAIAKEAKSIHQALKEALKTKEPFDRDVEFQRKNLRKRYLLLLLIHPYAKESKDAENHLWMLTSYSFISAFKQRIAQLDRLLNGNNGGGGNNSNNDGHGPVEYRKLVQRFRQFLAEEEKFWTKLVLRFRRSFGLDEAVPMLVQLGLLLSPTDNTDPPADGRNLYQLPEEANSVVPTTPAQRESRLNLVSKALVCLGDLARYREVYNDGGGRSRIGHEDVPRRGRGRRGPAAEIVRPRNYAKARACYEQAKLLLPTDGNPSHQLAILASYENDQFTSLVHYYFALCVKQPYDTASDNMGTIMFKALEQYKSQRRVQKAETLGNPPVAKIGIDRLKERIVVLHAIWRLGFKSGESEMVSLSKDIYAQFRALLADAQLQEEFIPQILVTSQGALWTRRTAREDRKKKSRESTAVPMDPVVVEIRIFQHVLLLQRALLEVGSRELDDAPSTDHLIEPMAVPLRRMLRALRVSFKWVRANIKYIIDHPSGKTTEFWAAMSGFVEALARAFPLERLPGLTAVLEEDQEFQAFLPLKGLLAGQRGGQETTEEHPNVVNLVRVRDILNDAIWIGTFAQSPLNITFASHIKAAEQDDDATDCVEDAFEHLKDQDAMDEGENGMTGAETGLDKYGGEDHGDDDDNVVYPRTSVSPGPPNTTLKTRPPTPQRISSLSPKQSLQALPAAPPHRLTSISPHRRTVISPLRIPPHTGSPLNTTTPLPATSMGTTAADLLSNVLSSRKHRATSLSLGGIPIHPNESNNGTGQVISPIGTNFLGNAISPHHGRSISPVGARSDFVGNGPHTAGLTRVSPMATGFSSATGISPVAPVPAGLAPSPGSGPGLYAPESRTIWSTGHDELMVEAQRPTWPPTIAPATPAYHHQMDSAPVHHLIDPPPTHHPADSSSTRYPPTNHQHLGPASLYGGIDMGLQQHGGLSMQGMQNTYGGPPLPDVGSNRMGVPPPGFRLGDVGLSSGGLPLELGVPMAAVPSMDYQPFMGERHREYTSPPSTYGYPVHGRQSSLSLDPTRQSAFAPPPFSTPVWGQMG</sequence>
<keyword evidence="5" id="KW-1185">Reference proteome</keyword>
<dbReference type="PANTHER" id="PTHR15696:SF36">
    <property type="entry name" value="NONSENSE-MEDIATED MRNA DECAY FACTOR"/>
    <property type="match status" value="1"/>
</dbReference>
<feature type="region of interest" description="Disordered" evidence="1">
    <location>
        <begin position="997"/>
        <end position="1043"/>
    </location>
</feature>
<evidence type="ECO:0008006" key="6">
    <source>
        <dbReference type="Google" id="ProtNLM"/>
    </source>
</evidence>
<gene>
    <name evidence="4" type="ORF">CYLTODRAFT_404642</name>
</gene>
<feature type="region of interest" description="Disordered" evidence="1">
    <location>
        <begin position="887"/>
        <end position="912"/>
    </location>
</feature>
<dbReference type="STRING" id="1314674.A0A0D7AYP0"/>
<evidence type="ECO:0000313" key="4">
    <source>
        <dbReference type="EMBL" id="KIY62381.1"/>
    </source>
</evidence>
<protein>
    <recommendedName>
        <fullName evidence="6">DNA/RNA-binding domain-containing protein</fullName>
    </recommendedName>
</protein>
<feature type="compositionally biased region" description="Polar residues" evidence="1">
    <location>
        <begin position="1015"/>
        <end position="1027"/>
    </location>
</feature>
<dbReference type="InterPro" id="IPR018834">
    <property type="entry name" value="DNA/RNA-bd_Est1-type"/>
</dbReference>
<feature type="domain" description="DNA/RNA-binding" evidence="2">
    <location>
        <begin position="249"/>
        <end position="537"/>
    </location>
</feature>
<evidence type="ECO:0000259" key="2">
    <source>
        <dbReference type="Pfam" id="PF10373"/>
    </source>
</evidence>
<dbReference type="Proteomes" id="UP000054007">
    <property type="component" value="Unassembled WGS sequence"/>
</dbReference>
<dbReference type="InterPro" id="IPR019458">
    <property type="entry name" value="Est1-like_N"/>
</dbReference>
<feature type="compositionally biased region" description="Polar residues" evidence="1">
    <location>
        <begin position="667"/>
        <end position="679"/>
    </location>
</feature>